<feature type="non-terminal residue" evidence="2">
    <location>
        <position position="87"/>
    </location>
</feature>
<feature type="non-terminal residue" evidence="2">
    <location>
        <position position="1"/>
    </location>
</feature>
<dbReference type="EMBL" id="JAJBNC010000303">
    <property type="protein sequence ID" value="MCB5496033.1"/>
    <property type="molecule type" value="Genomic_DNA"/>
</dbReference>
<dbReference type="Proteomes" id="UP001297422">
    <property type="component" value="Unassembled WGS sequence"/>
</dbReference>
<organism evidence="2 3">
    <name type="scientific">Mediterraneibacter gnavus</name>
    <name type="common">Ruminococcus gnavus</name>
    <dbReference type="NCBI Taxonomy" id="33038"/>
    <lineage>
        <taxon>Bacteria</taxon>
        <taxon>Bacillati</taxon>
        <taxon>Bacillota</taxon>
        <taxon>Clostridia</taxon>
        <taxon>Lachnospirales</taxon>
        <taxon>Lachnospiraceae</taxon>
        <taxon>Mediterraneibacter</taxon>
    </lineage>
</organism>
<protein>
    <submittedName>
        <fullName evidence="2">DUF5906 domain-containing protein</fullName>
    </submittedName>
</protein>
<comment type="caution">
    <text evidence="2">The sequence shown here is derived from an EMBL/GenBank/DDBJ whole genome shotgun (WGS) entry which is preliminary data.</text>
</comment>
<dbReference type="AlphaFoldDB" id="A0AAJ1B2K9"/>
<sequence>NGKSVYLNTIQRVFGGASNVSNVELTAFNDKFQLIYLMGKLINVSNETKTDSKGAETNFKSVVAGDPIQACYKGKDFIQFKPRCKLF</sequence>
<proteinExistence type="predicted"/>
<dbReference type="InterPro" id="IPR045455">
    <property type="entry name" value="NrS-1_pol-like_helicase"/>
</dbReference>
<dbReference type="Pfam" id="PF19263">
    <property type="entry name" value="DUF5906"/>
    <property type="match status" value="1"/>
</dbReference>
<dbReference type="Gene3D" id="3.40.50.300">
    <property type="entry name" value="P-loop containing nucleotide triphosphate hydrolases"/>
    <property type="match status" value="1"/>
</dbReference>
<name>A0AAJ1B2K9_MEDGN</name>
<reference evidence="2" key="1">
    <citation type="submission" date="2021-10" db="EMBL/GenBank/DDBJ databases">
        <title>Collection of gut derived symbiotic bacterial strains cultured from healthy donors.</title>
        <authorList>
            <person name="Lin H."/>
            <person name="Littmann E."/>
            <person name="Claire K."/>
            <person name="Pamer E."/>
        </authorList>
    </citation>
    <scope>NUCLEOTIDE SEQUENCE</scope>
    <source>
        <strain evidence="2">MSK.23.4</strain>
    </source>
</reference>
<evidence type="ECO:0000313" key="2">
    <source>
        <dbReference type="EMBL" id="MCB5496033.1"/>
    </source>
</evidence>
<gene>
    <name evidence="2" type="ORF">LIQ10_20325</name>
</gene>
<evidence type="ECO:0000259" key="1">
    <source>
        <dbReference type="Pfam" id="PF19263"/>
    </source>
</evidence>
<feature type="domain" description="NrS-1 polymerase-like helicase" evidence="1">
    <location>
        <begin position="1"/>
        <end position="86"/>
    </location>
</feature>
<dbReference type="InterPro" id="IPR027417">
    <property type="entry name" value="P-loop_NTPase"/>
</dbReference>
<dbReference type="RefSeq" id="WP_226973561.1">
    <property type="nucleotide sequence ID" value="NZ_JAJBNC010000303.1"/>
</dbReference>
<evidence type="ECO:0000313" key="3">
    <source>
        <dbReference type="Proteomes" id="UP001297422"/>
    </source>
</evidence>
<accession>A0AAJ1B2K9</accession>